<keyword evidence="2" id="KW-1185">Reference proteome</keyword>
<accession>A0AAV2GRB2</accession>
<organism evidence="1 2">
    <name type="scientific">Linum trigynum</name>
    <dbReference type="NCBI Taxonomy" id="586398"/>
    <lineage>
        <taxon>Eukaryota</taxon>
        <taxon>Viridiplantae</taxon>
        <taxon>Streptophyta</taxon>
        <taxon>Embryophyta</taxon>
        <taxon>Tracheophyta</taxon>
        <taxon>Spermatophyta</taxon>
        <taxon>Magnoliopsida</taxon>
        <taxon>eudicotyledons</taxon>
        <taxon>Gunneridae</taxon>
        <taxon>Pentapetalae</taxon>
        <taxon>rosids</taxon>
        <taxon>fabids</taxon>
        <taxon>Malpighiales</taxon>
        <taxon>Linaceae</taxon>
        <taxon>Linum</taxon>
    </lineage>
</organism>
<evidence type="ECO:0000313" key="2">
    <source>
        <dbReference type="Proteomes" id="UP001497516"/>
    </source>
</evidence>
<dbReference type="EMBL" id="OZ034822">
    <property type="protein sequence ID" value="CAL1412674.1"/>
    <property type="molecule type" value="Genomic_DNA"/>
</dbReference>
<name>A0AAV2GRB2_9ROSI</name>
<evidence type="ECO:0000313" key="1">
    <source>
        <dbReference type="EMBL" id="CAL1412674.1"/>
    </source>
</evidence>
<dbReference type="AlphaFoldDB" id="A0AAV2GRB2"/>
<gene>
    <name evidence="1" type="ORF">LTRI10_LOCUS51950</name>
</gene>
<dbReference type="Proteomes" id="UP001497516">
    <property type="component" value="Chromosome 9"/>
</dbReference>
<reference evidence="1 2" key="1">
    <citation type="submission" date="2024-04" db="EMBL/GenBank/DDBJ databases">
        <authorList>
            <person name="Fracassetti M."/>
        </authorList>
    </citation>
    <scope>NUCLEOTIDE SEQUENCE [LARGE SCALE GENOMIC DNA]</scope>
</reference>
<sequence>MDWQLVVEFMYDSLSPLAPLSASTSYPGNRTGDPILDVFGKSTLKGPSITSISDKEVTKGVEGEGEKNTIKRQLARTWKLKYAPSNSRRTKDKVIVVRLAALSIYHLHLAALNCLKPFFVMNFWNRLTKIHCNCSELSDDGTGRKAKLL</sequence>
<proteinExistence type="predicted"/>
<protein>
    <submittedName>
        <fullName evidence="1">Uncharacterized protein</fullName>
    </submittedName>
</protein>